<evidence type="ECO:0000313" key="1">
    <source>
        <dbReference type="EMBL" id="MBI6874724.1"/>
    </source>
</evidence>
<proteinExistence type="predicted"/>
<gene>
    <name evidence="1" type="ORF">I6U51_18815</name>
</gene>
<protein>
    <submittedName>
        <fullName evidence="1">Uncharacterized protein</fullName>
    </submittedName>
</protein>
<reference evidence="1" key="1">
    <citation type="submission" date="2020-12" db="EMBL/GenBank/DDBJ databases">
        <title>Clostridium thailandense sp. nov., a novel acetogenic bacterium isolated from peat land soil in Thailand.</title>
        <authorList>
            <person name="Chaikitkaew S."/>
            <person name="Birkeland N.K."/>
        </authorList>
    </citation>
    <scope>NUCLEOTIDE SEQUENCE</scope>
    <source>
        <strain evidence="1">DSM 17425</strain>
    </source>
</reference>
<sequence>MMLIFVLSTLALLAISIILSEKQPVLRRDTKASKTPNTPPNVNSNYAKTYKKQLDRYFVDDSFLMGKYMNYFNNKLTEKSLCKKDQSKYSYKKQNNRSIINWPKN</sequence>
<name>A0A934M2R5_9CLOT</name>
<keyword evidence="2" id="KW-1185">Reference proteome</keyword>
<evidence type="ECO:0000313" key="2">
    <source>
        <dbReference type="Proteomes" id="UP000622687"/>
    </source>
</evidence>
<dbReference type="Proteomes" id="UP000622687">
    <property type="component" value="Unassembled WGS sequence"/>
</dbReference>
<dbReference type="AlphaFoldDB" id="A0A934M2R5"/>
<organism evidence="1 2">
    <name type="scientific">Clostridium aciditolerans</name>
    <dbReference type="NCBI Taxonomy" id="339861"/>
    <lineage>
        <taxon>Bacteria</taxon>
        <taxon>Bacillati</taxon>
        <taxon>Bacillota</taxon>
        <taxon>Clostridia</taxon>
        <taxon>Eubacteriales</taxon>
        <taxon>Clostridiaceae</taxon>
        <taxon>Clostridium</taxon>
    </lineage>
</organism>
<accession>A0A934M2R5</accession>
<dbReference type="RefSeq" id="WP_211144104.1">
    <property type="nucleotide sequence ID" value="NZ_JAEEGB010000033.1"/>
</dbReference>
<dbReference type="EMBL" id="JAEEGB010000033">
    <property type="protein sequence ID" value="MBI6874724.1"/>
    <property type="molecule type" value="Genomic_DNA"/>
</dbReference>
<comment type="caution">
    <text evidence="1">The sequence shown here is derived from an EMBL/GenBank/DDBJ whole genome shotgun (WGS) entry which is preliminary data.</text>
</comment>